<accession>F8JXN2</accession>
<protein>
    <recommendedName>
        <fullName evidence="4">Restriction endonuclease type IV Mrr domain-containing protein</fullName>
    </recommendedName>
</protein>
<dbReference type="AlphaFoldDB" id="F8JXN2"/>
<evidence type="ECO:0008006" key="4">
    <source>
        <dbReference type="Google" id="ProtNLM"/>
    </source>
</evidence>
<accession>G8WV50</accession>
<sequence length="238" mass="25512">MAESVPVRCPACRREHAFTPPVFPCPCGAPLTVPVLRGGVPTRIEQRTWRGSWVRLRCPACGRADDWPQPELGCSCGTVLRVPVDTGAPRPAGPKGGGARRKATAAAPVRPPFTPVTIRTARDAVTAAAQYLRWLGFTGIREAEDRAATGVDLRGDRVLGQVDPSTRPTPPRPVETLWLNCLNEDRPGAFFSLAGYTHPARLRADRLGIPLFVMDLTGTPQPVNDAADDLIGGPPTTT</sequence>
<dbReference type="eggNOG" id="ENOG5033UMM">
    <property type="taxonomic scope" value="Bacteria"/>
</dbReference>
<reference evidence="3" key="1">
    <citation type="submission" date="2011-12" db="EMBL/GenBank/DDBJ databases">
        <title>Complete genome sequence of Streptomyces cattleya strain DSM 46488.</title>
        <authorList>
            <person name="Ou H.-Y."/>
            <person name="Li P."/>
            <person name="Zhao C."/>
            <person name="O'Hagan D."/>
            <person name="Deng Z."/>
        </authorList>
    </citation>
    <scope>NUCLEOTIDE SEQUENCE [LARGE SCALE GENOMIC DNA]</scope>
    <source>
        <strain evidence="3">ATCC 35852 / DSM 46488 / JCM 4925 / NBRC 14057 / NRRL 8057</strain>
    </source>
</reference>
<gene>
    <name evidence="2" type="ordered locus">SCATT_47630</name>
</gene>
<name>F8JXN2_STREN</name>
<keyword evidence="3" id="KW-1185">Reference proteome</keyword>
<evidence type="ECO:0000313" key="3">
    <source>
        <dbReference type="Proteomes" id="UP000007842"/>
    </source>
</evidence>
<dbReference type="OrthoDB" id="4978993at2"/>
<dbReference type="STRING" id="1003195.SCATT_47630"/>
<dbReference type="HOGENOM" id="CLU_100599_0_0_11"/>
<organism evidence="2 3">
    <name type="scientific">Streptantibioticus cattleyicolor (strain ATCC 35852 / DSM 46488 / JCM 4925 / NBRC 14057 / NRRL 8057)</name>
    <name type="common">Streptomyces cattleya</name>
    <dbReference type="NCBI Taxonomy" id="1003195"/>
    <lineage>
        <taxon>Bacteria</taxon>
        <taxon>Bacillati</taxon>
        <taxon>Actinomycetota</taxon>
        <taxon>Actinomycetes</taxon>
        <taxon>Kitasatosporales</taxon>
        <taxon>Streptomycetaceae</taxon>
        <taxon>Streptantibioticus</taxon>
    </lineage>
</organism>
<dbReference type="KEGG" id="scy:SCATT_47630"/>
<proteinExistence type="predicted"/>
<dbReference type="EMBL" id="CP003219">
    <property type="protein sequence ID" value="AEW97134.1"/>
    <property type="molecule type" value="Genomic_DNA"/>
</dbReference>
<dbReference type="PATRIC" id="fig|1003195.11.peg.6202"/>
<dbReference type="Proteomes" id="UP000007842">
    <property type="component" value="Chromosome"/>
</dbReference>
<dbReference type="RefSeq" id="WP_014145474.1">
    <property type="nucleotide sequence ID" value="NC_016111.1"/>
</dbReference>
<evidence type="ECO:0000313" key="2">
    <source>
        <dbReference type="EMBL" id="AEW97134.1"/>
    </source>
</evidence>
<dbReference type="KEGG" id="sct:SCAT_4770"/>
<feature type="region of interest" description="Disordered" evidence="1">
    <location>
        <begin position="85"/>
        <end position="107"/>
    </location>
</feature>
<evidence type="ECO:0000256" key="1">
    <source>
        <dbReference type="SAM" id="MobiDB-lite"/>
    </source>
</evidence>